<keyword evidence="1" id="KW-0472">Membrane</keyword>
<dbReference type="Proteomes" id="UP001597119">
    <property type="component" value="Unassembled WGS sequence"/>
</dbReference>
<keyword evidence="1" id="KW-1133">Transmembrane helix</keyword>
<comment type="caution">
    <text evidence="2">The sequence shown here is derived from an EMBL/GenBank/DDBJ whole genome shotgun (WGS) entry which is preliminary data.</text>
</comment>
<evidence type="ECO:0000313" key="2">
    <source>
        <dbReference type="EMBL" id="MFD1586557.1"/>
    </source>
</evidence>
<feature type="transmembrane region" description="Helical" evidence="1">
    <location>
        <begin position="12"/>
        <end position="34"/>
    </location>
</feature>
<sequence>MTVRTSNPCTLFGQALGYLLSLFGILFFVFFMFIPHSYQVGYAESRSLVGYEFLFGVVDAYSIFTSSLTALLGALIVVKAIQESRYSWLLVIALLTGGYGMALGSEAGNEYDVLITISLWVTLVITLLFTGEVVENELPQKMSE</sequence>
<gene>
    <name evidence="2" type="ORF">ACFR9U_06155</name>
</gene>
<feature type="transmembrane region" description="Helical" evidence="1">
    <location>
        <begin position="54"/>
        <end position="78"/>
    </location>
</feature>
<feature type="transmembrane region" description="Helical" evidence="1">
    <location>
        <begin position="85"/>
        <end position="102"/>
    </location>
</feature>
<evidence type="ECO:0000256" key="1">
    <source>
        <dbReference type="SAM" id="Phobius"/>
    </source>
</evidence>
<evidence type="ECO:0008006" key="4">
    <source>
        <dbReference type="Google" id="ProtNLM"/>
    </source>
</evidence>
<dbReference type="AlphaFoldDB" id="A0ABD6CBE4"/>
<keyword evidence="1" id="KW-0812">Transmembrane</keyword>
<feature type="transmembrane region" description="Helical" evidence="1">
    <location>
        <begin position="114"/>
        <end position="134"/>
    </location>
</feature>
<dbReference type="RefSeq" id="WP_247379466.1">
    <property type="nucleotide sequence ID" value="NZ_JALLGV010000007.1"/>
</dbReference>
<accession>A0ABD6CBE4</accession>
<dbReference type="EMBL" id="JBHUDJ010000002">
    <property type="protein sequence ID" value="MFD1586557.1"/>
    <property type="molecule type" value="Genomic_DNA"/>
</dbReference>
<name>A0ABD6CBE4_9EURY</name>
<proteinExistence type="predicted"/>
<evidence type="ECO:0000313" key="3">
    <source>
        <dbReference type="Proteomes" id="UP001597119"/>
    </source>
</evidence>
<reference evidence="2 3" key="1">
    <citation type="journal article" date="2019" name="Int. J. Syst. Evol. Microbiol.">
        <title>The Global Catalogue of Microorganisms (GCM) 10K type strain sequencing project: providing services to taxonomists for standard genome sequencing and annotation.</title>
        <authorList>
            <consortium name="The Broad Institute Genomics Platform"/>
            <consortium name="The Broad Institute Genome Sequencing Center for Infectious Disease"/>
            <person name="Wu L."/>
            <person name="Ma J."/>
        </authorList>
    </citation>
    <scope>NUCLEOTIDE SEQUENCE [LARGE SCALE GENOMIC DNA]</scope>
    <source>
        <strain evidence="2 3">CGMCC 1.12125</strain>
    </source>
</reference>
<protein>
    <recommendedName>
        <fullName evidence="4">DUF998 domain-containing protein</fullName>
    </recommendedName>
</protein>
<organism evidence="2 3">
    <name type="scientific">Halorientalis brevis</name>
    <dbReference type="NCBI Taxonomy" id="1126241"/>
    <lineage>
        <taxon>Archaea</taxon>
        <taxon>Methanobacteriati</taxon>
        <taxon>Methanobacteriota</taxon>
        <taxon>Stenosarchaea group</taxon>
        <taxon>Halobacteria</taxon>
        <taxon>Halobacteriales</taxon>
        <taxon>Haloarculaceae</taxon>
        <taxon>Halorientalis</taxon>
    </lineage>
</organism>
<keyword evidence="3" id="KW-1185">Reference proteome</keyword>